<feature type="compositionally biased region" description="Basic and acidic residues" evidence="1">
    <location>
        <begin position="186"/>
        <end position="199"/>
    </location>
</feature>
<dbReference type="Pfam" id="PF09409">
    <property type="entry name" value="PUB"/>
    <property type="match status" value="1"/>
</dbReference>
<feature type="region of interest" description="Disordered" evidence="1">
    <location>
        <begin position="122"/>
        <end position="200"/>
    </location>
</feature>
<proteinExistence type="predicted"/>
<dbReference type="CDD" id="cd09212">
    <property type="entry name" value="PUB"/>
    <property type="match status" value="1"/>
</dbReference>
<reference evidence="3" key="1">
    <citation type="submission" date="2021-01" db="EMBL/GenBank/DDBJ databases">
        <authorList>
            <person name="Corre E."/>
            <person name="Pelletier E."/>
            <person name="Niang G."/>
            <person name="Scheremetjew M."/>
            <person name="Finn R."/>
            <person name="Kale V."/>
            <person name="Holt S."/>
            <person name="Cochrane G."/>
            <person name="Meng A."/>
            <person name="Brown T."/>
            <person name="Cohen L."/>
        </authorList>
    </citation>
    <scope>NUCLEOTIDE SEQUENCE</scope>
    <source>
        <strain evidence="3">CCMP1756</strain>
    </source>
</reference>
<evidence type="ECO:0000256" key="1">
    <source>
        <dbReference type="SAM" id="MobiDB-lite"/>
    </source>
</evidence>
<dbReference type="AlphaFoldDB" id="A0A7S3ZT94"/>
<sequence>MGMMDDLQKRLEKFGKDVERSVTGKKKPKGGHTLGGAADSALEHAFDASRPLGMTLTKADDGRAEVTGVAQQGQAESKAVRIGDVVAALDGAATDYDGFVAGVAAARSTGARMRVRFARPLPRGAAKKAAPLSNEQRDARRDAMARAAEKRGQPAPRKKKAADAPKSPTVFEDGPRSAETQAAWERAQRGDDRTRRDMGYDPFQAVSSAGTLEHERAALRQQPEPFAGGGRRLDGQAACPEAEVACEALELCVDKAAALTCAETVLKLLGNAAKGDAKFRRVRLGNKAVQERILAVDGGLEALCAAGFELAEDGDETVLLLKDGFDAARLDAATKTVAAAKARLSK</sequence>
<accession>A0A7S3ZT94</accession>
<gene>
    <name evidence="3" type="ORF">PCAL00307_LOCUS8700</name>
    <name evidence="4" type="ORF">PECAL_2P32140</name>
</gene>
<dbReference type="SUPFAM" id="SSF143503">
    <property type="entry name" value="PUG domain-like"/>
    <property type="match status" value="1"/>
</dbReference>
<dbReference type="Gene3D" id="1.20.58.2190">
    <property type="match status" value="1"/>
</dbReference>
<evidence type="ECO:0000313" key="4">
    <source>
        <dbReference type="EMBL" id="CAH0370064.1"/>
    </source>
</evidence>
<dbReference type="OrthoDB" id="336240at2759"/>
<dbReference type="PANTHER" id="PTHR47694">
    <property type="entry name" value="PLANT UBX DOMAIN-CONTAINING PROTEIN 2"/>
    <property type="match status" value="1"/>
</dbReference>
<dbReference type="EMBL" id="CAKKNE010000002">
    <property type="protein sequence ID" value="CAH0370064.1"/>
    <property type="molecule type" value="Genomic_DNA"/>
</dbReference>
<dbReference type="Proteomes" id="UP000789595">
    <property type="component" value="Unassembled WGS sequence"/>
</dbReference>
<dbReference type="SMART" id="SM00580">
    <property type="entry name" value="PUG"/>
    <property type="match status" value="1"/>
</dbReference>
<feature type="region of interest" description="Disordered" evidence="1">
    <location>
        <begin position="13"/>
        <end position="38"/>
    </location>
</feature>
<evidence type="ECO:0000259" key="2">
    <source>
        <dbReference type="Pfam" id="PF09409"/>
    </source>
</evidence>
<reference evidence="4" key="2">
    <citation type="submission" date="2021-11" db="EMBL/GenBank/DDBJ databases">
        <authorList>
            <consortium name="Genoscope - CEA"/>
            <person name="William W."/>
        </authorList>
    </citation>
    <scope>NUCLEOTIDE SEQUENCE</scope>
</reference>
<dbReference type="InterPro" id="IPR018997">
    <property type="entry name" value="PUB_domain"/>
</dbReference>
<evidence type="ECO:0000313" key="5">
    <source>
        <dbReference type="Proteomes" id="UP000789595"/>
    </source>
</evidence>
<dbReference type="PANTHER" id="PTHR47694:SF1">
    <property type="entry name" value="PLANT UBX DOMAIN-CONTAINING PROTEIN 2"/>
    <property type="match status" value="1"/>
</dbReference>
<feature type="compositionally biased region" description="Basic and acidic residues" evidence="1">
    <location>
        <begin position="135"/>
        <end position="152"/>
    </location>
</feature>
<feature type="domain" description="PUB" evidence="2">
    <location>
        <begin position="257"/>
        <end position="322"/>
    </location>
</feature>
<dbReference type="InterPro" id="IPR036339">
    <property type="entry name" value="PUB-like_dom_sf"/>
</dbReference>
<name>A0A7S3ZT94_9STRA</name>
<evidence type="ECO:0000313" key="3">
    <source>
        <dbReference type="EMBL" id="CAE0693264.1"/>
    </source>
</evidence>
<keyword evidence="5" id="KW-1185">Reference proteome</keyword>
<organism evidence="3">
    <name type="scientific">Pelagomonas calceolata</name>
    <dbReference type="NCBI Taxonomy" id="35677"/>
    <lineage>
        <taxon>Eukaryota</taxon>
        <taxon>Sar</taxon>
        <taxon>Stramenopiles</taxon>
        <taxon>Ochrophyta</taxon>
        <taxon>Pelagophyceae</taxon>
        <taxon>Pelagomonadales</taxon>
        <taxon>Pelagomonadaceae</taxon>
        <taxon>Pelagomonas</taxon>
    </lineage>
</organism>
<feature type="compositionally biased region" description="Basic and acidic residues" evidence="1">
    <location>
        <begin position="13"/>
        <end position="22"/>
    </location>
</feature>
<protein>
    <recommendedName>
        <fullName evidence="2">PUB domain-containing protein</fullName>
    </recommendedName>
</protein>
<dbReference type="EMBL" id="HBIW01010207">
    <property type="protein sequence ID" value="CAE0693264.1"/>
    <property type="molecule type" value="Transcribed_RNA"/>
</dbReference>